<keyword evidence="2" id="KW-1185">Reference proteome</keyword>
<gene>
    <name evidence="1" type="ORF">AVEN_209181_1</name>
</gene>
<sequence length="289" mass="34359">MRSLHTRRFVSVGFISDVHQVILEYSFFSEVKMNPKRIAAMWLLYRRLRRRRIKRNYWVHPINQKREQIGIFHTLFKELQKDENKFFIFFRMTIPSFNELHQRLKTKILRKNSEMRNSITSEERLALTLRFQRKSTQLANQIKADIKQYDQNSWAKWLLSLNQEDLSIYCATWKFSRKFHKIPPILDTDGLKHTPFGIANAFKYSLENSFQTNPEPYNNRCIFEVNKAVQHFLNSMRNDNNIKLTSPLEIQAIIKKINPKKATGLDGIPNKVLKIIPPNQLTCITKGFN</sequence>
<comment type="caution">
    <text evidence="1">The sequence shown here is derived from an EMBL/GenBank/DDBJ whole genome shotgun (WGS) entry which is preliminary data.</text>
</comment>
<name>A0A4Y2QW83_ARAVE</name>
<dbReference type="OrthoDB" id="6501899at2759"/>
<dbReference type="AlphaFoldDB" id="A0A4Y2QW83"/>
<evidence type="ECO:0000313" key="2">
    <source>
        <dbReference type="Proteomes" id="UP000499080"/>
    </source>
</evidence>
<protein>
    <submittedName>
        <fullName evidence="1">Uncharacterized protein</fullName>
    </submittedName>
</protein>
<dbReference type="Proteomes" id="UP000499080">
    <property type="component" value="Unassembled WGS sequence"/>
</dbReference>
<evidence type="ECO:0000313" key="1">
    <source>
        <dbReference type="EMBL" id="GBN67633.1"/>
    </source>
</evidence>
<organism evidence="1 2">
    <name type="scientific">Araneus ventricosus</name>
    <name type="common">Orbweaver spider</name>
    <name type="synonym">Epeira ventricosa</name>
    <dbReference type="NCBI Taxonomy" id="182803"/>
    <lineage>
        <taxon>Eukaryota</taxon>
        <taxon>Metazoa</taxon>
        <taxon>Ecdysozoa</taxon>
        <taxon>Arthropoda</taxon>
        <taxon>Chelicerata</taxon>
        <taxon>Arachnida</taxon>
        <taxon>Araneae</taxon>
        <taxon>Araneomorphae</taxon>
        <taxon>Entelegynae</taxon>
        <taxon>Araneoidea</taxon>
        <taxon>Araneidae</taxon>
        <taxon>Araneus</taxon>
    </lineage>
</organism>
<proteinExistence type="predicted"/>
<dbReference type="EMBL" id="BGPR01015004">
    <property type="protein sequence ID" value="GBN67633.1"/>
    <property type="molecule type" value="Genomic_DNA"/>
</dbReference>
<accession>A0A4Y2QW83</accession>
<reference evidence="1 2" key="1">
    <citation type="journal article" date="2019" name="Sci. Rep.">
        <title>Orb-weaving spider Araneus ventricosus genome elucidates the spidroin gene catalogue.</title>
        <authorList>
            <person name="Kono N."/>
            <person name="Nakamura H."/>
            <person name="Ohtoshi R."/>
            <person name="Moran D.A.P."/>
            <person name="Shinohara A."/>
            <person name="Yoshida Y."/>
            <person name="Fujiwara M."/>
            <person name="Mori M."/>
            <person name="Tomita M."/>
            <person name="Arakawa K."/>
        </authorList>
    </citation>
    <scope>NUCLEOTIDE SEQUENCE [LARGE SCALE GENOMIC DNA]</scope>
</reference>